<evidence type="ECO:0000256" key="1">
    <source>
        <dbReference type="ARBA" id="ARBA00009226"/>
    </source>
</evidence>
<dbReference type="InterPro" id="IPR001172">
    <property type="entry name" value="FliN_T3SS_HrcQb"/>
</dbReference>
<dbReference type="AlphaFoldDB" id="A0A446CPG7"/>
<evidence type="ECO:0000259" key="2">
    <source>
        <dbReference type="Pfam" id="PF01052"/>
    </source>
</evidence>
<dbReference type="PANTHER" id="PTHR30034:SF6">
    <property type="entry name" value="YOP PROTEINS TRANSLOCATION PROTEIN Q"/>
    <property type="match status" value="1"/>
</dbReference>
<dbReference type="GO" id="GO:0071978">
    <property type="term" value="P:bacterial-type flagellum-dependent swarming motility"/>
    <property type="evidence" value="ECO:0007669"/>
    <property type="project" value="TreeGrafter"/>
</dbReference>
<dbReference type="OrthoDB" id="8903804at2"/>
<dbReference type="InterPro" id="IPR013385">
    <property type="entry name" value="T3SS_SpaO/YscQ/SpaO"/>
</dbReference>
<name>A0A446CPG7_9BURK</name>
<dbReference type="PANTHER" id="PTHR30034">
    <property type="entry name" value="FLAGELLAR MOTOR SWITCH PROTEIN FLIM"/>
    <property type="match status" value="1"/>
</dbReference>
<reference evidence="3 4" key="1">
    <citation type="submission" date="2018-07" db="EMBL/GenBank/DDBJ databases">
        <authorList>
            <person name="Peeters C."/>
        </authorList>
    </citation>
    <scope>NUCLEOTIDE SEQUENCE [LARGE SCALE GENOMIC DNA]</scope>
    <source>
        <strain evidence="3 4">LMG 30378</strain>
    </source>
</reference>
<dbReference type="InterPro" id="IPR036429">
    <property type="entry name" value="SpoA-like_sf"/>
</dbReference>
<gene>
    <name evidence="3" type="primary">yscQ</name>
    <name evidence="3" type="ORF">AVE30378_03715</name>
</gene>
<dbReference type="GO" id="GO:0003774">
    <property type="term" value="F:cytoskeletal motor activity"/>
    <property type="evidence" value="ECO:0007669"/>
    <property type="project" value="InterPro"/>
</dbReference>
<dbReference type="SUPFAM" id="SSF101801">
    <property type="entry name" value="Surface presentation of antigens (SPOA)"/>
    <property type="match status" value="1"/>
</dbReference>
<dbReference type="Proteomes" id="UP000289465">
    <property type="component" value="Unassembled WGS sequence"/>
</dbReference>
<proteinExistence type="inferred from homology"/>
<dbReference type="GO" id="GO:0030254">
    <property type="term" value="P:protein secretion by the type III secretion system"/>
    <property type="evidence" value="ECO:0007669"/>
    <property type="project" value="InterPro"/>
</dbReference>
<dbReference type="Gene3D" id="2.30.330.10">
    <property type="entry name" value="SpoA-like"/>
    <property type="match status" value="1"/>
</dbReference>
<dbReference type="InterPro" id="IPR001543">
    <property type="entry name" value="FliN-like_C"/>
</dbReference>
<evidence type="ECO:0000313" key="4">
    <source>
        <dbReference type="Proteomes" id="UP000289465"/>
    </source>
</evidence>
<sequence length="359" mass="37243">MTAPTHNPLSSYPLPRLSGNEARARSLIAHHGADLRVTLAPPAGADAQPATWRLEFTLGVPDALRQSATLSADLEWAGARLRLGLPPSAIDAWLAARLPGIEPGAVPAPLAATAIETLLAEAMAALNEASPGGPARVVGMGGASAGLPQSWTVAARNPANGDTVYASLDMDGLGLMLLAGLVNRAEPADNGVALDGVPVRVGARLGWTDLPAADLRGLQARDTIFLDHYLVSPEGELWLAAGGQGLRVRREQSSYLVTQGWTSLMTETPQLPAAAEPGASAPLDMDAIPVRLTFELGERQLTLGELRLLQPGETFDLERPLADGPVIVRANGALVGTGELVEIDGRIGVTLRSLGKAGA</sequence>
<feature type="domain" description="Flagellar motor switch protein FliN-like C-terminal" evidence="2">
    <location>
        <begin position="286"/>
        <end position="352"/>
    </location>
</feature>
<dbReference type="PRINTS" id="PR00956">
    <property type="entry name" value="FLGMOTORFLIN"/>
</dbReference>
<accession>A0A446CPG7</accession>
<dbReference type="Pfam" id="PF01052">
    <property type="entry name" value="FliMN_C"/>
    <property type="match status" value="1"/>
</dbReference>
<comment type="similarity">
    <text evidence="1">Belongs to the FliN/MopA/SpaO family.</text>
</comment>
<dbReference type="EMBL" id="UFQC01000020">
    <property type="protein sequence ID" value="SSW69866.1"/>
    <property type="molecule type" value="Genomic_DNA"/>
</dbReference>
<dbReference type="NCBIfam" id="TIGR02551">
    <property type="entry name" value="SpaO_YscQ"/>
    <property type="match status" value="1"/>
</dbReference>
<evidence type="ECO:0000313" key="3">
    <source>
        <dbReference type="EMBL" id="SSW69866.1"/>
    </source>
</evidence>
<organism evidence="3 4">
    <name type="scientific">Achromobacter veterisilvae</name>
    <dbReference type="NCBI Taxonomy" id="2069367"/>
    <lineage>
        <taxon>Bacteria</taxon>
        <taxon>Pseudomonadati</taxon>
        <taxon>Pseudomonadota</taxon>
        <taxon>Betaproteobacteria</taxon>
        <taxon>Burkholderiales</taxon>
        <taxon>Alcaligenaceae</taxon>
        <taxon>Achromobacter</taxon>
    </lineage>
</organism>
<dbReference type="GO" id="GO:0009425">
    <property type="term" value="C:bacterial-type flagellum basal body"/>
    <property type="evidence" value="ECO:0007669"/>
    <property type="project" value="InterPro"/>
</dbReference>
<protein>
    <submittedName>
        <fullName evidence="3">Yop proteins translocation protein Q</fullName>
    </submittedName>
</protein>
<dbReference type="GO" id="GO:0050918">
    <property type="term" value="P:positive chemotaxis"/>
    <property type="evidence" value="ECO:0007669"/>
    <property type="project" value="TreeGrafter"/>
</dbReference>